<dbReference type="InterPro" id="IPR049244">
    <property type="entry name" value="DUF6879"/>
</dbReference>
<gene>
    <name evidence="2" type="ORF">RIF23_10485</name>
</gene>
<protein>
    <recommendedName>
        <fullName evidence="1">DUF6879 domain-containing protein</fullName>
    </recommendedName>
</protein>
<dbReference type="EMBL" id="JAVLVT010000004">
    <property type="protein sequence ID" value="MDS1270726.1"/>
    <property type="molecule type" value="Genomic_DNA"/>
</dbReference>
<feature type="domain" description="DUF6879" evidence="1">
    <location>
        <begin position="6"/>
        <end position="173"/>
    </location>
</feature>
<sequence>MTAAQSLEELIRGCGHSALHLEMRDGYMRSDPGFAAWRQGFRHDPADRGSWWSAWAQLVADQVGHGVRMRRARIVSEPLSDYMRYEYDVTFTNVNAGEEVRWLPRRQASDLALPGNDFWLLDESTVVFLHFTGEGEVPEHDDIEVIETRDTVELCRAAFEAVWQRAVPHEKYHPA</sequence>
<comment type="caution">
    <text evidence="2">The sequence shown here is derived from an EMBL/GenBank/DDBJ whole genome shotgun (WGS) entry which is preliminary data.</text>
</comment>
<organism evidence="2 3">
    <name type="scientific">Lipingzhangella rawalii</name>
    <dbReference type="NCBI Taxonomy" id="2055835"/>
    <lineage>
        <taxon>Bacteria</taxon>
        <taxon>Bacillati</taxon>
        <taxon>Actinomycetota</taxon>
        <taxon>Actinomycetes</taxon>
        <taxon>Streptosporangiales</taxon>
        <taxon>Nocardiopsidaceae</taxon>
        <taxon>Lipingzhangella</taxon>
    </lineage>
</organism>
<evidence type="ECO:0000313" key="2">
    <source>
        <dbReference type="EMBL" id="MDS1270726.1"/>
    </source>
</evidence>
<accession>A0ABU2H615</accession>
<name>A0ABU2H615_9ACTN</name>
<dbReference type="RefSeq" id="WP_310912274.1">
    <property type="nucleotide sequence ID" value="NZ_JAVLVT010000004.1"/>
</dbReference>
<keyword evidence="3" id="KW-1185">Reference proteome</keyword>
<reference evidence="3" key="1">
    <citation type="submission" date="2023-07" db="EMBL/GenBank/DDBJ databases">
        <title>Novel species in the genus Lipingzhangella isolated from Sambhar Salt Lake.</title>
        <authorList>
            <person name="Jiya N."/>
            <person name="Kajale S."/>
            <person name="Sharma A."/>
        </authorList>
    </citation>
    <scope>NUCLEOTIDE SEQUENCE [LARGE SCALE GENOMIC DNA]</scope>
    <source>
        <strain evidence="3">LS1_29</strain>
    </source>
</reference>
<evidence type="ECO:0000259" key="1">
    <source>
        <dbReference type="Pfam" id="PF21806"/>
    </source>
</evidence>
<dbReference type="Proteomes" id="UP001250214">
    <property type="component" value="Unassembled WGS sequence"/>
</dbReference>
<evidence type="ECO:0000313" key="3">
    <source>
        <dbReference type="Proteomes" id="UP001250214"/>
    </source>
</evidence>
<dbReference type="Pfam" id="PF21806">
    <property type="entry name" value="DUF6879"/>
    <property type="match status" value="1"/>
</dbReference>
<proteinExistence type="predicted"/>